<dbReference type="Proteomes" id="UP001144204">
    <property type="component" value="Unassembled WGS sequence"/>
</dbReference>
<feature type="domain" description="FAD-dependent urate hydroxylase HpyO/Asp monooxygenase CreE-like FAD/NAD(P)-binding" evidence="1">
    <location>
        <begin position="4"/>
        <end position="193"/>
    </location>
</feature>
<accession>A0A9W6B151</accession>
<reference evidence="2" key="1">
    <citation type="submission" date="2022-07" db="EMBL/GenBank/DDBJ databases">
        <authorList>
            <person name="Kouya T."/>
            <person name="Ishiyama Y."/>
        </authorList>
    </citation>
    <scope>NUCLEOTIDE SEQUENCE</scope>
    <source>
        <strain evidence="2">WR16-4</strain>
    </source>
</reference>
<dbReference type="AlphaFoldDB" id="A0A9W6B151"/>
<dbReference type="SUPFAM" id="SSF51905">
    <property type="entry name" value="FAD/NAD(P)-binding domain"/>
    <property type="match status" value="1"/>
</dbReference>
<evidence type="ECO:0000313" key="3">
    <source>
        <dbReference type="Proteomes" id="UP001144204"/>
    </source>
</evidence>
<name>A0A9W6B151_9LACO</name>
<dbReference type="InterPro" id="IPR036188">
    <property type="entry name" value="FAD/NAD-bd_sf"/>
</dbReference>
<dbReference type="Gene3D" id="3.50.50.60">
    <property type="entry name" value="FAD/NAD(P)-binding domain"/>
    <property type="match status" value="1"/>
</dbReference>
<proteinExistence type="predicted"/>
<protein>
    <submittedName>
        <fullName evidence="2">FAD-dependent oxidoreductase</fullName>
    </submittedName>
</protein>
<dbReference type="EMBL" id="BRPL01000002">
    <property type="protein sequence ID" value="GLB46560.1"/>
    <property type="molecule type" value="Genomic_DNA"/>
</dbReference>
<organism evidence="2 3">
    <name type="scientific">Philodulcilactobacillus myokoensis</name>
    <dbReference type="NCBI Taxonomy" id="2929573"/>
    <lineage>
        <taxon>Bacteria</taxon>
        <taxon>Bacillati</taxon>
        <taxon>Bacillota</taxon>
        <taxon>Bacilli</taxon>
        <taxon>Lactobacillales</taxon>
        <taxon>Lactobacillaceae</taxon>
        <taxon>Philodulcilactobacillus</taxon>
    </lineage>
</organism>
<dbReference type="PANTHER" id="PTHR40254:SF1">
    <property type="entry name" value="BLR0577 PROTEIN"/>
    <property type="match status" value="1"/>
</dbReference>
<comment type="caution">
    <text evidence="2">The sequence shown here is derived from an EMBL/GenBank/DDBJ whole genome shotgun (WGS) entry which is preliminary data.</text>
</comment>
<reference evidence="2" key="2">
    <citation type="journal article" date="2023" name="PLoS ONE">
        <title>Philodulcilactobacillus myokoensis gen. nov., sp. nov., a fructophilic, acidophilic, and agar-phobic lactic acid bacterium isolated from fermented vegetable extracts.</title>
        <authorList>
            <person name="Kouya T."/>
            <person name="Ishiyama Y."/>
            <person name="Ohashi S."/>
            <person name="Kumakubo R."/>
            <person name="Yamazaki T."/>
            <person name="Otaki T."/>
        </authorList>
    </citation>
    <scope>NUCLEOTIDE SEQUENCE</scope>
    <source>
        <strain evidence="2">WR16-4</strain>
    </source>
</reference>
<dbReference type="InterPro" id="IPR052189">
    <property type="entry name" value="L-asp_N-monooxygenase_NS-form"/>
</dbReference>
<dbReference type="RefSeq" id="WP_286136026.1">
    <property type="nucleotide sequence ID" value="NZ_BRPL01000002.1"/>
</dbReference>
<dbReference type="PANTHER" id="PTHR40254">
    <property type="entry name" value="BLR0577 PROTEIN"/>
    <property type="match status" value="1"/>
</dbReference>
<evidence type="ECO:0000259" key="1">
    <source>
        <dbReference type="Pfam" id="PF13454"/>
    </source>
</evidence>
<keyword evidence="3" id="KW-1185">Reference proteome</keyword>
<sequence>MKVAIIGAGPRGILVTRYLIEHFKQSQIDQLAIHLFDPYPIGGRTWRTDQSIHLIMNTDAQDISMFNNCRQGPSLDQWARTEAPDFILGDKHPFQTELNSHSKINTYQFKDQLFKASTRLMPTNYTPRPLYGVYLQWCFQRMTSERYLPKNVSIHIHQKKVLDVERKGNQFNLMTDHKEAFDDNFDHVVLNVGLSENHPNQQQQALQKYANNNHLNYILPGYPSDTPLSHIKPRSNVIIRGLGLSFFDYVTLLTEGRGGRFQIMPDNTLSYNKSGQEPHIYAGSRRGMPYYPKGTDQKRHNEAYQPHFLTHDRIQRHLDNYHLPYQDFVELLKLDMEYVYYTRLVQAKYPNVNLDQFKSAFIEDPKNAIKHSKINHDDLLDWDHVLNPVAGVKITTVENYQKTIINKLQKLINGAAKGTKTDPLSSALSTIIDFEDTIRTIVRKKLFTNDDYEKHFLKDFNSTSRFISMGPPLIRIKQLKALIKSDIVTIIPPQMHVAGAKQQFKAVSYFYPKEIFSGDTLIEARLPKIDLEHSDNVVLNHLKAKGIDSSYQKDDHFNNHFYKWGNINEGKSDWLTTISPKNKDYDFNKVIATKIADTILNIKSNQN</sequence>
<evidence type="ECO:0000313" key="2">
    <source>
        <dbReference type="EMBL" id="GLB46560.1"/>
    </source>
</evidence>
<dbReference type="Pfam" id="PF13454">
    <property type="entry name" value="NAD_binding_9"/>
    <property type="match status" value="1"/>
</dbReference>
<dbReference type="InterPro" id="IPR038732">
    <property type="entry name" value="HpyO/CreE_NAD-binding"/>
</dbReference>
<gene>
    <name evidence="2" type="ORF">WR164_05390</name>
</gene>